<dbReference type="CDD" id="cd16451">
    <property type="entry name" value="mRING_PEX12"/>
    <property type="match status" value="1"/>
</dbReference>
<evidence type="ECO:0000256" key="10">
    <source>
        <dbReference type="ARBA" id="ARBA00022927"/>
    </source>
</evidence>
<keyword evidence="8 17" id="KW-0863">Zinc-finger</keyword>
<gene>
    <name evidence="19" type="ORF">BCR33DRAFT_715989</name>
</gene>
<evidence type="ECO:0000256" key="15">
    <source>
        <dbReference type="ARBA" id="ARBA00034505"/>
    </source>
</evidence>
<evidence type="ECO:0000313" key="20">
    <source>
        <dbReference type="Proteomes" id="UP000193642"/>
    </source>
</evidence>
<comment type="pathway">
    <text evidence="2">Protein modification; protein ubiquitination.</text>
</comment>
<sequence>MSTPTISNRPTLFEATAASQLQGLIKPAVRYVLAWYGQQGFIGSLVVARLQQVFDELYLVCALVVEAAHVFSASPSGAAERFYGLRRRSSTVVQKAAALVALVLVPFVRDKAADAASAAREVEPERRTRTQKCVAAAWPVADFAAQAVSLATKVAFMFNVVDAYNPIDLLFNMPVVRMQHEDYKALQDQLNMQSLPASASASPLYRSASIASSLLRRSLAFSTSYLVPASIFLFRFSEWWYQNQFDSLARTQEPIPPPPPSIEPHPDGTPLPENASFCPLCVSELKNPSMLSSGYVFCYPCIYRYVERHRECPVTKIPVFGGGACVRKLYSMG</sequence>
<dbReference type="PROSITE" id="PS50089">
    <property type="entry name" value="ZF_RING_2"/>
    <property type="match status" value="1"/>
</dbReference>
<dbReference type="OrthoDB" id="107372at2759"/>
<dbReference type="Pfam" id="PF13923">
    <property type="entry name" value="zf-C3HC4_2"/>
    <property type="match status" value="1"/>
</dbReference>
<feature type="domain" description="RING-type" evidence="18">
    <location>
        <begin position="278"/>
        <end position="316"/>
    </location>
</feature>
<name>A0A1Y2CG23_9FUNG</name>
<organism evidence="19 20">
    <name type="scientific">Rhizoclosmatium globosum</name>
    <dbReference type="NCBI Taxonomy" id="329046"/>
    <lineage>
        <taxon>Eukaryota</taxon>
        <taxon>Fungi</taxon>
        <taxon>Fungi incertae sedis</taxon>
        <taxon>Chytridiomycota</taxon>
        <taxon>Chytridiomycota incertae sedis</taxon>
        <taxon>Chytridiomycetes</taxon>
        <taxon>Chytridiales</taxon>
        <taxon>Chytriomycetaceae</taxon>
        <taxon>Rhizoclosmatium</taxon>
    </lineage>
</organism>
<comment type="function">
    <text evidence="16">Component of a retrotranslocation channel required for peroxisome organization by mediating export of the PEX5 receptor from peroxisomes to the cytosol, thereby promoting PEX5 recycling.</text>
</comment>
<evidence type="ECO:0000256" key="14">
    <source>
        <dbReference type="ARBA" id="ARBA00029692"/>
    </source>
</evidence>
<evidence type="ECO:0000256" key="12">
    <source>
        <dbReference type="ARBA" id="ARBA00023136"/>
    </source>
</evidence>
<dbReference type="InterPro" id="IPR001841">
    <property type="entry name" value="Znf_RING"/>
</dbReference>
<dbReference type="AlphaFoldDB" id="A0A1Y2CG23"/>
<evidence type="ECO:0000256" key="1">
    <source>
        <dbReference type="ARBA" id="ARBA00004585"/>
    </source>
</evidence>
<dbReference type="InterPro" id="IPR017375">
    <property type="entry name" value="PEX12"/>
</dbReference>
<keyword evidence="13 16" id="KW-0576">Peroxisome</keyword>
<evidence type="ECO:0000256" key="3">
    <source>
        <dbReference type="ARBA" id="ARBA00008704"/>
    </source>
</evidence>
<keyword evidence="6" id="KW-0812">Transmembrane</keyword>
<dbReference type="PIRSF" id="PIRSF038074">
    <property type="entry name" value="Peroxisome_assembly_p12"/>
    <property type="match status" value="1"/>
</dbReference>
<dbReference type="GO" id="GO:0008270">
    <property type="term" value="F:zinc ion binding"/>
    <property type="evidence" value="ECO:0007669"/>
    <property type="project" value="UniProtKB-KW"/>
</dbReference>
<comment type="subunit">
    <text evidence="15">Component of the PEX2-PEX10-PEX12 retrotranslocation channel, composed of PEX2, PEX10 and PEX12.</text>
</comment>
<evidence type="ECO:0000256" key="11">
    <source>
        <dbReference type="ARBA" id="ARBA00022989"/>
    </source>
</evidence>
<dbReference type="GO" id="GO:0006513">
    <property type="term" value="P:protein monoubiquitination"/>
    <property type="evidence" value="ECO:0007669"/>
    <property type="project" value="TreeGrafter"/>
</dbReference>
<keyword evidence="5" id="KW-0813">Transport</keyword>
<evidence type="ECO:0000256" key="8">
    <source>
        <dbReference type="ARBA" id="ARBA00022771"/>
    </source>
</evidence>
<reference evidence="19 20" key="1">
    <citation type="submission" date="2016-07" db="EMBL/GenBank/DDBJ databases">
        <title>Pervasive Adenine N6-methylation of Active Genes in Fungi.</title>
        <authorList>
            <consortium name="DOE Joint Genome Institute"/>
            <person name="Mondo S.J."/>
            <person name="Dannebaum R.O."/>
            <person name="Kuo R.C."/>
            <person name="Labutti K."/>
            <person name="Haridas S."/>
            <person name="Kuo A."/>
            <person name="Salamov A."/>
            <person name="Ahrendt S.R."/>
            <person name="Lipzen A."/>
            <person name="Sullivan W."/>
            <person name="Andreopoulos W.B."/>
            <person name="Clum A."/>
            <person name="Lindquist E."/>
            <person name="Daum C."/>
            <person name="Ramamoorthy G.K."/>
            <person name="Gryganskyi A."/>
            <person name="Culley D."/>
            <person name="Magnuson J.K."/>
            <person name="James T.Y."/>
            <person name="O'Malley M.A."/>
            <person name="Stajich J.E."/>
            <person name="Spatafora J.W."/>
            <person name="Visel A."/>
            <person name="Grigoriev I.V."/>
        </authorList>
    </citation>
    <scope>NUCLEOTIDE SEQUENCE [LARGE SCALE GENOMIC DNA]</scope>
    <source>
        <strain evidence="19 20">JEL800</strain>
    </source>
</reference>
<dbReference type="PANTHER" id="PTHR12888">
    <property type="entry name" value="PEROXISOME ASSEMBLY PROTEIN 12 PEROXIN-12"/>
    <property type="match status" value="1"/>
</dbReference>
<evidence type="ECO:0000256" key="9">
    <source>
        <dbReference type="ARBA" id="ARBA00022833"/>
    </source>
</evidence>
<dbReference type="InterPro" id="IPR006845">
    <property type="entry name" value="Pex_N"/>
</dbReference>
<keyword evidence="12 16" id="KW-0472">Membrane</keyword>
<dbReference type="GO" id="GO:1990429">
    <property type="term" value="C:peroxisomal importomer complex"/>
    <property type="evidence" value="ECO:0007669"/>
    <property type="project" value="TreeGrafter"/>
</dbReference>
<evidence type="ECO:0000256" key="13">
    <source>
        <dbReference type="ARBA" id="ARBA00023140"/>
    </source>
</evidence>
<evidence type="ECO:0000256" key="17">
    <source>
        <dbReference type="PROSITE-ProRule" id="PRU00175"/>
    </source>
</evidence>
<evidence type="ECO:0000256" key="6">
    <source>
        <dbReference type="ARBA" id="ARBA00022692"/>
    </source>
</evidence>
<dbReference type="STRING" id="329046.A0A1Y2CG23"/>
<evidence type="ECO:0000256" key="4">
    <source>
        <dbReference type="ARBA" id="ARBA00018980"/>
    </source>
</evidence>
<dbReference type="Gene3D" id="3.30.40.10">
    <property type="entry name" value="Zinc/RING finger domain, C3HC4 (zinc finger)"/>
    <property type="match status" value="1"/>
</dbReference>
<keyword evidence="7" id="KW-0479">Metal-binding</keyword>
<comment type="caution">
    <text evidence="19">The sequence shown here is derived from an EMBL/GenBank/DDBJ whole genome shotgun (WGS) entry which is preliminary data.</text>
</comment>
<keyword evidence="11" id="KW-1133">Transmembrane helix</keyword>
<keyword evidence="10" id="KW-0653">Protein transport</keyword>
<comment type="subcellular location">
    <subcellularLocation>
        <location evidence="1">Peroxisome membrane</location>
        <topology evidence="1">Multi-pass membrane protein</topology>
    </subcellularLocation>
</comment>
<protein>
    <recommendedName>
        <fullName evidence="4 16">Peroxisome assembly protein 12</fullName>
    </recommendedName>
    <alternativeName>
        <fullName evidence="14 16">Peroxin-12</fullName>
    </alternativeName>
</protein>
<evidence type="ECO:0000256" key="16">
    <source>
        <dbReference type="PIRNR" id="PIRNR038074"/>
    </source>
</evidence>
<evidence type="ECO:0000313" key="19">
    <source>
        <dbReference type="EMBL" id="ORY45979.1"/>
    </source>
</evidence>
<dbReference type="EMBL" id="MCGO01000018">
    <property type="protein sequence ID" value="ORY45979.1"/>
    <property type="molecule type" value="Genomic_DNA"/>
</dbReference>
<evidence type="ECO:0000259" key="18">
    <source>
        <dbReference type="PROSITE" id="PS50089"/>
    </source>
</evidence>
<dbReference type="GO" id="GO:0016562">
    <property type="term" value="P:protein import into peroxisome matrix, receptor recycling"/>
    <property type="evidence" value="ECO:0007669"/>
    <property type="project" value="UniProtKB-ARBA"/>
</dbReference>
<dbReference type="Pfam" id="PF04757">
    <property type="entry name" value="Pex2_Pex12"/>
    <property type="match status" value="1"/>
</dbReference>
<dbReference type="GO" id="GO:0005778">
    <property type="term" value="C:peroxisomal membrane"/>
    <property type="evidence" value="ECO:0007669"/>
    <property type="project" value="UniProtKB-SubCell"/>
</dbReference>
<dbReference type="InterPro" id="IPR013083">
    <property type="entry name" value="Znf_RING/FYVE/PHD"/>
</dbReference>
<dbReference type="PANTHER" id="PTHR12888:SF0">
    <property type="entry name" value="PEROXISOME ASSEMBLY PROTEIN 12"/>
    <property type="match status" value="1"/>
</dbReference>
<proteinExistence type="inferred from homology"/>
<keyword evidence="9" id="KW-0862">Zinc</keyword>
<keyword evidence="20" id="KW-1185">Reference proteome</keyword>
<dbReference type="GO" id="GO:0004842">
    <property type="term" value="F:ubiquitin-protein transferase activity"/>
    <property type="evidence" value="ECO:0007669"/>
    <property type="project" value="TreeGrafter"/>
</dbReference>
<accession>A0A1Y2CG23</accession>
<evidence type="ECO:0000256" key="2">
    <source>
        <dbReference type="ARBA" id="ARBA00004906"/>
    </source>
</evidence>
<dbReference type="SUPFAM" id="SSF57850">
    <property type="entry name" value="RING/U-box"/>
    <property type="match status" value="1"/>
</dbReference>
<evidence type="ECO:0000256" key="5">
    <source>
        <dbReference type="ARBA" id="ARBA00022448"/>
    </source>
</evidence>
<dbReference type="Proteomes" id="UP000193642">
    <property type="component" value="Unassembled WGS sequence"/>
</dbReference>
<evidence type="ECO:0000256" key="7">
    <source>
        <dbReference type="ARBA" id="ARBA00022723"/>
    </source>
</evidence>
<comment type="similarity">
    <text evidence="3 16">Belongs to the pex2/pex10/pex12 family.</text>
</comment>